<dbReference type="InterPro" id="IPR005744">
    <property type="entry name" value="Hy-lIII"/>
</dbReference>
<feature type="binding site" evidence="7">
    <location>
        <position position="191"/>
    </location>
    <ligand>
        <name>Zn(2+)</name>
        <dbReference type="ChEBI" id="CHEBI:29105"/>
    </ligand>
</feature>
<sequence length="211" mass="22103">MTETCSLPERVADAILHGCGVIATVAASAVLLTLAIQSGEPRGIAAAAVYAGGLLASFGFSAAYNLCPASRWKEALRRCDHAAIYLFIAATYTPLCLVALRGAIGAALLAAVWAVALLGFGMKLAWPRRFERVSIALYLALGWAGLAAAGAIVRALPTAALVLLLVGGILYSLGVVFHVWRRLRFQNAIWHGFVLSAAACHYAAVVATVVR</sequence>
<keyword evidence="7" id="KW-0479">Metal-binding</keyword>
<comment type="subcellular location">
    <subcellularLocation>
        <location evidence="1">Cell membrane</location>
        <topology evidence="1">Multi-pass membrane protein</topology>
    </subcellularLocation>
</comment>
<dbReference type="AlphaFoldDB" id="A0A212K5V7"/>
<feature type="transmembrane region" description="Helical" evidence="8">
    <location>
        <begin position="106"/>
        <end position="126"/>
    </location>
</feature>
<feature type="transmembrane region" description="Helical" evidence="8">
    <location>
        <begin position="133"/>
        <end position="153"/>
    </location>
</feature>
<organism evidence="9">
    <name type="scientific">uncultured Alphaproteobacteria bacterium</name>
    <dbReference type="NCBI Taxonomy" id="91750"/>
    <lineage>
        <taxon>Bacteria</taxon>
        <taxon>Pseudomonadati</taxon>
        <taxon>Pseudomonadota</taxon>
        <taxon>Alphaproteobacteria</taxon>
        <taxon>environmental samples</taxon>
    </lineage>
</organism>
<keyword evidence="4 8" id="KW-0812">Transmembrane</keyword>
<name>A0A212K5V7_9PROT</name>
<feature type="transmembrane region" description="Helical" evidence="8">
    <location>
        <begin position="79"/>
        <end position="100"/>
    </location>
</feature>
<gene>
    <name evidence="9" type="ORF">KL86APRO_12203</name>
</gene>
<evidence type="ECO:0000256" key="5">
    <source>
        <dbReference type="ARBA" id="ARBA00022989"/>
    </source>
</evidence>
<feature type="transmembrane region" description="Helical" evidence="8">
    <location>
        <begin position="159"/>
        <end position="180"/>
    </location>
</feature>
<feature type="transmembrane region" description="Helical" evidence="8">
    <location>
        <begin position="43"/>
        <end position="67"/>
    </location>
</feature>
<dbReference type="NCBIfam" id="TIGR01065">
    <property type="entry name" value="hlyIII"/>
    <property type="match status" value="1"/>
</dbReference>
<dbReference type="GO" id="GO:0005886">
    <property type="term" value="C:plasma membrane"/>
    <property type="evidence" value="ECO:0007669"/>
    <property type="project" value="UniProtKB-SubCell"/>
</dbReference>
<evidence type="ECO:0000256" key="4">
    <source>
        <dbReference type="ARBA" id="ARBA00022692"/>
    </source>
</evidence>
<proteinExistence type="inferred from homology"/>
<dbReference type="InterPro" id="IPR004254">
    <property type="entry name" value="AdipoR/HlyIII-related"/>
</dbReference>
<evidence type="ECO:0000256" key="2">
    <source>
        <dbReference type="ARBA" id="ARBA00008488"/>
    </source>
</evidence>
<evidence type="ECO:0000313" key="9">
    <source>
        <dbReference type="EMBL" id="SBW07120.1"/>
    </source>
</evidence>
<dbReference type="Pfam" id="PF03006">
    <property type="entry name" value="HlyIII"/>
    <property type="match status" value="1"/>
</dbReference>
<feature type="transmembrane region" description="Helical" evidence="8">
    <location>
        <begin position="12"/>
        <end position="37"/>
    </location>
</feature>
<keyword evidence="3" id="KW-1003">Cell membrane</keyword>
<evidence type="ECO:0000256" key="6">
    <source>
        <dbReference type="ARBA" id="ARBA00023136"/>
    </source>
</evidence>
<keyword evidence="6 8" id="KW-0472">Membrane</keyword>
<reference evidence="9" key="1">
    <citation type="submission" date="2016-04" db="EMBL/GenBank/DDBJ databases">
        <authorList>
            <person name="Evans L.H."/>
            <person name="Alamgir A."/>
            <person name="Owens N."/>
            <person name="Weber N.D."/>
            <person name="Virtaneva K."/>
            <person name="Barbian K."/>
            <person name="Babar A."/>
            <person name="Rosenke K."/>
        </authorList>
    </citation>
    <scope>NUCLEOTIDE SEQUENCE</scope>
    <source>
        <strain evidence="9">86</strain>
    </source>
</reference>
<keyword evidence="7" id="KW-0862">Zinc</keyword>
<evidence type="ECO:0000256" key="8">
    <source>
        <dbReference type="SAM" id="Phobius"/>
    </source>
</evidence>
<evidence type="ECO:0000256" key="1">
    <source>
        <dbReference type="ARBA" id="ARBA00004651"/>
    </source>
</evidence>
<keyword evidence="5 8" id="KW-1133">Transmembrane helix</keyword>
<dbReference type="PANTHER" id="PTHR20855">
    <property type="entry name" value="ADIPOR/PROGESTIN RECEPTOR-RELATED"/>
    <property type="match status" value="1"/>
</dbReference>
<accession>A0A212K5V7</accession>
<feature type="transmembrane region" description="Helical" evidence="8">
    <location>
        <begin position="192"/>
        <end position="210"/>
    </location>
</feature>
<dbReference type="EMBL" id="FLUO01000001">
    <property type="protein sequence ID" value="SBW07120.1"/>
    <property type="molecule type" value="Genomic_DNA"/>
</dbReference>
<dbReference type="PANTHER" id="PTHR20855:SF3">
    <property type="entry name" value="LD03007P"/>
    <property type="match status" value="1"/>
</dbReference>
<dbReference type="GO" id="GO:0140911">
    <property type="term" value="F:pore-forming activity"/>
    <property type="evidence" value="ECO:0007669"/>
    <property type="project" value="InterPro"/>
</dbReference>
<comment type="similarity">
    <text evidence="2">Belongs to the UPF0073 (Hly-III) family.</text>
</comment>
<dbReference type="GO" id="GO:0046872">
    <property type="term" value="F:metal ion binding"/>
    <property type="evidence" value="ECO:0007669"/>
    <property type="project" value="UniProtKB-KW"/>
</dbReference>
<protein>
    <submittedName>
        <fullName evidence="9">Hly-III related proteins</fullName>
    </submittedName>
</protein>
<evidence type="ECO:0000256" key="3">
    <source>
        <dbReference type="ARBA" id="ARBA00022475"/>
    </source>
</evidence>
<evidence type="ECO:0000256" key="7">
    <source>
        <dbReference type="PIRSR" id="PIRSR604254-1"/>
    </source>
</evidence>